<reference evidence="2" key="1">
    <citation type="submission" date="2014-09" db="EMBL/GenBank/DDBJ databases">
        <authorList>
            <person name="Mudge J."/>
            <person name="Ramaraj T."/>
            <person name="Lindquist I.E."/>
            <person name="Bharti A.K."/>
            <person name="Sundararajan A."/>
            <person name="Cameron C.T."/>
            <person name="Woodward J.E."/>
            <person name="May G.D."/>
            <person name="Brubaker C."/>
            <person name="Broadhvest J."/>
            <person name="Wilkins T.A."/>
        </authorList>
    </citation>
    <scope>NUCLEOTIDE SEQUENCE</scope>
    <source>
        <strain evidence="2">cv. AKA8401</strain>
    </source>
</reference>
<dbReference type="EMBL" id="KN406970">
    <property type="protein sequence ID" value="KHG16808.1"/>
    <property type="molecule type" value="Genomic_DNA"/>
</dbReference>
<name>A0A0B0NQN0_GOSAR</name>
<protein>
    <submittedName>
        <fullName evidence="1">Uncharacterized protein</fullName>
    </submittedName>
</protein>
<evidence type="ECO:0000313" key="1">
    <source>
        <dbReference type="EMBL" id="KHG16808.1"/>
    </source>
</evidence>
<dbReference type="Proteomes" id="UP000032142">
    <property type="component" value="Unassembled WGS sequence"/>
</dbReference>
<proteinExistence type="predicted"/>
<organism evidence="1 2">
    <name type="scientific">Gossypium arboreum</name>
    <name type="common">Tree cotton</name>
    <name type="synonym">Gossypium nanking</name>
    <dbReference type="NCBI Taxonomy" id="29729"/>
    <lineage>
        <taxon>Eukaryota</taxon>
        <taxon>Viridiplantae</taxon>
        <taxon>Streptophyta</taxon>
        <taxon>Embryophyta</taxon>
        <taxon>Tracheophyta</taxon>
        <taxon>Spermatophyta</taxon>
        <taxon>Magnoliopsida</taxon>
        <taxon>eudicotyledons</taxon>
        <taxon>Gunneridae</taxon>
        <taxon>Pentapetalae</taxon>
        <taxon>rosids</taxon>
        <taxon>malvids</taxon>
        <taxon>Malvales</taxon>
        <taxon>Malvaceae</taxon>
        <taxon>Malvoideae</taxon>
        <taxon>Gossypium</taxon>
    </lineage>
</organism>
<evidence type="ECO:0000313" key="2">
    <source>
        <dbReference type="Proteomes" id="UP000032142"/>
    </source>
</evidence>
<gene>
    <name evidence="1" type="ORF">F383_21535</name>
</gene>
<dbReference type="AlphaFoldDB" id="A0A0B0NQN0"/>
<accession>A0A0B0NQN0</accession>
<keyword evidence="2" id="KW-1185">Reference proteome</keyword>
<sequence length="29" mass="3577">MQSTKSKLKTFTHSYSHILDNRYHIQIIW</sequence>